<dbReference type="PRINTS" id="PR00344">
    <property type="entry name" value="BCTRLSENSOR"/>
</dbReference>
<dbReference type="InterPro" id="IPR036457">
    <property type="entry name" value="PPM-type-like_dom_sf"/>
</dbReference>
<dbReference type="PANTHER" id="PTHR43547">
    <property type="entry name" value="TWO-COMPONENT HISTIDINE KINASE"/>
    <property type="match status" value="1"/>
</dbReference>
<dbReference type="InterPro" id="IPR001610">
    <property type="entry name" value="PAC"/>
</dbReference>
<dbReference type="EC" id="2.7.13.3" evidence="3"/>
<feature type="domain" description="PAS" evidence="13">
    <location>
        <begin position="758"/>
        <end position="793"/>
    </location>
</feature>
<dbReference type="CDD" id="cd00130">
    <property type="entry name" value="PAS"/>
    <property type="match status" value="1"/>
</dbReference>
<comment type="subcellular location">
    <subcellularLocation>
        <location evidence="2">Cell membrane</location>
    </subcellularLocation>
</comment>
<dbReference type="PROSITE" id="PS50112">
    <property type="entry name" value="PAS"/>
    <property type="match status" value="1"/>
</dbReference>
<dbReference type="Pfam" id="PF00989">
    <property type="entry name" value="PAS"/>
    <property type="match status" value="1"/>
</dbReference>
<dbReference type="GO" id="GO:0006355">
    <property type="term" value="P:regulation of DNA-templated transcription"/>
    <property type="evidence" value="ECO:0007669"/>
    <property type="project" value="InterPro"/>
</dbReference>
<dbReference type="Pfam" id="PF02518">
    <property type="entry name" value="HATPase_c"/>
    <property type="match status" value="1"/>
</dbReference>
<dbReference type="PROSITE" id="PS50110">
    <property type="entry name" value="RESPONSE_REGULATORY"/>
    <property type="match status" value="1"/>
</dbReference>
<dbReference type="CDD" id="cd16922">
    <property type="entry name" value="HATPase_EvgS-ArcB-TorS-like"/>
    <property type="match status" value="1"/>
</dbReference>
<dbReference type="GO" id="GO:0005886">
    <property type="term" value="C:plasma membrane"/>
    <property type="evidence" value="ECO:0007669"/>
    <property type="project" value="UniProtKB-SubCell"/>
</dbReference>
<dbReference type="FunFam" id="3.30.565.10:FF:000037">
    <property type="entry name" value="Hybrid sensor histidine kinase/response regulator"/>
    <property type="match status" value="1"/>
</dbReference>
<dbReference type="SUPFAM" id="SSF47384">
    <property type="entry name" value="Homodimeric domain of signal transducing histidine kinase"/>
    <property type="match status" value="1"/>
</dbReference>
<dbReference type="GO" id="GO:0000155">
    <property type="term" value="F:phosphorelay sensor kinase activity"/>
    <property type="evidence" value="ECO:0007669"/>
    <property type="project" value="InterPro"/>
</dbReference>
<dbReference type="SMART" id="SM00448">
    <property type="entry name" value="REC"/>
    <property type="match status" value="1"/>
</dbReference>
<feature type="domain" description="Response regulatory" evidence="12">
    <location>
        <begin position="627"/>
        <end position="742"/>
    </location>
</feature>
<dbReference type="Gene3D" id="3.60.40.10">
    <property type="entry name" value="PPM-type phosphatase domain"/>
    <property type="match status" value="1"/>
</dbReference>
<keyword evidence="7 15" id="KW-0418">Kinase</keyword>
<sequence length="1368" mass="146078">MATEPVPDLFDAFAADAEVGRDLAAVDWAATPLGEPAGWPQSLRTAVSILLASRFPMWMAWGPELTFFCNAAYRRDTLGRKYPWALGRPASTVWAEIWDDIGPRIDTVLTTGTATWDEALLLFLERSGYREETYHTFSYSPLRDDDGALTGMLCVVSEETDRVIGERRMATLRDLGSDPSVVRTEQEMLGFVAEQLGHNPRDLPFTLTYLFDGEGDARLAAATGLPDGHPAAPAHLLAGDPAAVWPVAGAWQAPVLVDLDGPAFTGLPHGGWPDPPVQALLLPLLQQGGAPYGLLVAGLNRYRLSDAGYRGFLELTAGHVATGIGSARSYQAQQRRAEELAELDRAKTTFFSNISHEFRTPLSLIMGPVQELRERLPAGDPGLHDEVDVIHRNALRLGKLVNTLLDFSRIEAGRMQASYEPVDLPLFTAELASVFRAAVERAGLALEVDCPPLDRPVYIDRGMWEKIVLNLLSNALKFTFEGRIRVAVAAQEQHAVVTVADSGIGVPPEEMPRLFERFHRIATARARSNEGSGIGLALVQELVHLHGGTIAAESRPGTGTTFTIRLPFGAAHLPADQLAAATGSDTATETAEPFVREALRWLPGADQDPPAAGAVVPAGAADGPRARVLVADDNADMRDYLRRLLTGGYEVTTVADGAAALAAARTHPPELIVSDVMMPGLDGLGLVAALRADPRTAGVPVMLLSARAGQEAAVEGLSAGADDYLVKPFAAQELLARVRANVDLARLRNHHARWRTALIDSLQEGFFVADAEGTIVEINSAFTDILGYRADELPFPRPHPWWPDPATDPAADEEVVRQAEQVLAGQHGTIVVPLQHRDGHRLWAAVSINSVQDDTGSRMLVGTLRDITTERSAAQRDTALNAMNQRLADARTVPEVLQAAVAQLRRQWHATGVAARAATVSAADAAIGAEAPAALDGLLDLGQSRILIEMGSGGRPVGAGTTLDSPLGPVALRLALDPARGFGTEDQTLLLLLCGSIAQALHRAYAFDREREVAVALQRSILGPATLPEGFAVRYQPATRPLEVGGDWYDAVDLPDGRIGIMVGDCVGRGLSAATIMGQLRSAARALLLQATGPAQVLSALDRFAGLLPGASCTTAFCAILDPADGGLVYASAGHPPAILALPDGERMLLTGGRGLPIGVPRSGDRAETSTVISPRGVLLVYTDGLVERRRRPITVGIADAADTVQSHQMLPVEQLADRIMEQMVGADGASDDVALLLYRHPAPLDLSFDARSSELAPTRAALRGWLHRAGVGSQLAQQVLVAAGEACANAIEHGHRNGAGWVRLLARAMGPDLHLTVVDNGEWRPARDQPDPNRGHGLKLMRALMQNVDLRTGATGTTVEMFTRITS</sequence>
<dbReference type="Pfam" id="PF07228">
    <property type="entry name" value="SpoIIE"/>
    <property type="match status" value="1"/>
</dbReference>
<dbReference type="SUPFAM" id="SSF81606">
    <property type="entry name" value="PP2C-like"/>
    <property type="match status" value="1"/>
</dbReference>
<dbReference type="SMART" id="SM00387">
    <property type="entry name" value="HATPase_c"/>
    <property type="match status" value="2"/>
</dbReference>
<organism evidence="15 16">
    <name type="scientific">Dactylosporangium matsuzakiense</name>
    <dbReference type="NCBI Taxonomy" id="53360"/>
    <lineage>
        <taxon>Bacteria</taxon>
        <taxon>Bacillati</taxon>
        <taxon>Actinomycetota</taxon>
        <taxon>Actinomycetes</taxon>
        <taxon>Micromonosporales</taxon>
        <taxon>Micromonosporaceae</taxon>
        <taxon>Dactylosporangium</taxon>
    </lineage>
</organism>
<dbReference type="Pfam" id="PF13581">
    <property type="entry name" value="HATPase_c_2"/>
    <property type="match status" value="1"/>
</dbReference>
<evidence type="ECO:0000256" key="9">
    <source>
        <dbReference type="ARBA" id="ARBA00023012"/>
    </source>
</evidence>
<evidence type="ECO:0000256" key="5">
    <source>
        <dbReference type="ARBA" id="ARBA00022679"/>
    </source>
</evidence>
<feature type="domain" description="Histidine kinase" evidence="11">
    <location>
        <begin position="353"/>
        <end position="570"/>
    </location>
</feature>
<reference evidence="15" key="2">
    <citation type="submission" date="2023-01" db="EMBL/GenBank/DDBJ databases">
        <authorList>
            <person name="Sun Q."/>
            <person name="Evtushenko L."/>
        </authorList>
    </citation>
    <scope>NUCLEOTIDE SEQUENCE</scope>
    <source>
        <strain evidence="15">VKM Ac-1321</strain>
    </source>
</reference>
<comment type="caution">
    <text evidence="15">The sequence shown here is derived from an EMBL/GenBank/DDBJ whole genome shotgun (WGS) entry which is preliminary data.</text>
</comment>
<dbReference type="InterPro" id="IPR001932">
    <property type="entry name" value="PPM-type_phosphatase-like_dom"/>
</dbReference>
<dbReference type="NCBIfam" id="TIGR00229">
    <property type="entry name" value="sensory_box"/>
    <property type="match status" value="1"/>
</dbReference>
<protein>
    <recommendedName>
        <fullName evidence="3">histidine kinase</fullName>
        <ecNumber evidence="3">2.7.13.3</ecNumber>
    </recommendedName>
</protein>
<keyword evidence="5" id="KW-0808">Transferase</keyword>
<dbReference type="FunFam" id="1.10.287.130:FF:000045">
    <property type="entry name" value="Two-component system sensor histidine kinase/response regulator"/>
    <property type="match status" value="1"/>
</dbReference>
<keyword evidence="6" id="KW-0547">Nucleotide-binding</keyword>
<dbReference type="RefSeq" id="WP_261965425.1">
    <property type="nucleotide sequence ID" value="NZ_BAAAXA010000001.1"/>
</dbReference>
<dbReference type="PROSITE" id="PS50113">
    <property type="entry name" value="PAC"/>
    <property type="match status" value="1"/>
</dbReference>
<evidence type="ECO:0000313" key="16">
    <source>
        <dbReference type="Proteomes" id="UP001143480"/>
    </source>
</evidence>
<name>A0A9W6KPH1_9ACTN</name>
<dbReference type="SUPFAM" id="SSF55874">
    <property type="entry name" value="ATPase domain of HSP90 chaperone/DNA topoisomerase II/histidine kinase"/>
    <property type="match status" value="2"/>
</dbReference>
<dbReference type="InterPro" id="IPR000014">
    <property type="entry name" value="PAS"/>
</dbReference>
<evidence type="ECO:0000256" key="6">
    <source>
        <dbReference type="ARBA" id="ARBA00022741"/>
    </source>
</evidence>
<evidence type="ECO:0000313" key="15">
    <source>
        <dbReference type="EMBL" id="GLL03114.1"/>
    </source>
</evidence>
<dbReference type="SMART" id="SM00331">
    <property type="entry name" value="PP2C_SIG"/>
    <property type="match status" value="1"/>
</dbReference>
<feature type="modified residue" description="4-aspartylphosphate" evidence="10">
    <location>
        <position position="675"/>
    </location>
</feature>
<keyword evidence="16" id="KW-1185">Reference proteome</keyword>
<dbReference type="Gene3D" id="1.10.287.130">
    <property type="match status" value="1"/>
</dbReference>
<dbReference type="Gene3D" id="3.30.450.20">
    <property type="entry name" value="PAS domain"/>
    <property type="match status" value="2"/>
</dbReference>
<dbReference type="SMART" id="SM00091">
    <property type="entry name" value="PAS"/>
    <property type="match status" value="1"/>
</dbReference>
<dbReference type="InterPro" id="IPR011006">
    <property type="entry name" value="CheY-like_superfamily"/>
</dbReference>
<dbReference type="InterPro" id="IPR003661">
    <property type="entry name" value="HisK_dim/P_dom"/>
</dbReference>
<dbReference type="SMART" id="SM00388">
    <property type="entry name" value="HisKA"/>
    <property type="match status" value="1"/>
</dbReference>
<dbReference type="GO" id="GO:0005524">
    <property type="term" value="F:ATP binding"/>
    <property type="evidence" value="ECO:0007669"/>
    <property type="project" value="UniProtKB-KW"/>
</dbReference>
<evidence type="ECO:0000259" key="11">
    <source>
        <dbReference type="PROSITE" id="PS50109"/>
    </source>
</evidence>
<gene>
    <name evidence="15" type="ORF">GCM10017581_048570</name>
</gene>
<dbReference type="InterPro" id="IPR035965">
    <property type="entry name" value="PAS-like_dom_sf"/>
</dbReference>
<evidence type="ECO:0000259" key="12">
    <source>
        <dbReference type="PROSITE" id="PS50110"/>
    </source>
</evidence>
<dbReference type="InterPro" id="IPR036890">
    <property type="entry name" value="HATPase_C_sf"/>
</dbReference>
<evidence type="ECO:0000256" key="1">
    <source>
        <dbReference type="ARBA" id="ARBA00000085"/>
    </source>
</evidence>
<keyword evidence="8" id="KW-0067">ATP-binding</keyword>
<dbReference type="InterPro" id="IPR005467">
    <property type="entry name" value="His_kinase_dom"/>
</dbReference>
<keyword evidence="9" id="KW-0902">Two-component regulatory system</keyword>
<dbReference type="SUPFAM" id="SSF55781">
    <property type="entry name" value="GAF domain-like"/>
    <property type="match status" value="1"/>
</dbReference>
<dbReference type="Pfam" id="PF00512">
    <property type="entry name" value="HisKA"/>
    <property type="match status" value="1"/>
</dbReference>
<feature type="domain" description="PAC" evidence="14">
    <location>
        <begin position="828"/>
        <end position="879"/>
    </location>
</feature>
<evidence type="ECO:0000256" key="4">
    <source>
        <dbReference type="ARBA" id="ARBA00022553"/>
    </source>
</evidence>
<evidence type="ECO:0000256" key="7">
    <source>
        <dbReference type="ARBA" id="ARBA00022777"/>
    </source>
</evidence>
<dbReference type="InterPro" id="IPR003594">
    <property type="entry name" value="HATPase_dom"/>
</dbReference>
<evidence type="ECO:0000256" key="2">
    <source>
        <dbReference type="ARBA" id="ARBA00004236"/>
    </source>
</evidence>
<dbReference type="InterPro" id="IPR036097">
    <property type="entry name" value="HisK_dim/P_sf"/>
</dbReference>
<dbReference type="CDD" id="cd00082">
    <property type="entry name" value="HisKA"/>
    <property type="match status" value="1"/>
</dbReference>
<dbReference type="InterPro" id="IPR004358">
    <property type="entry name" value="Sig_transdc_His_kin-like_C"/>
</dbReference>
<evidence type="ECO:0000256" key="3">
    <source>
        <dbReference type="ARBA" id="ARBA00012438"/>
    </source>
</evidence>
<reference evidence="15" key="1">
    <citation type="journal article" date="2014" name="Int. J. Syst. Evol. Microbiol.">
        <title>Complete genome sequence of Corynebacterium casei LMG S-19264T (=DSM 44701T), isolated from a smear-ripened cheese.</title>
        <authorList>
            <consortium name="US DOE Joint Genome Institute (JGI-PGF)"/>
            <person name="Walter F."/>
            <person name="Albersmeier A."/>
            <person name="Kalinowski J."/>
            <person name="Ruckert C."/>
        </authorList>
    </citation>
    <scope>NUCLEOTIDE SEQUENCE</scope>
    <source>
        <strain evidence="15">VKM Ac-1321</strain>
    </source>
</reference>
<dbReference type="InterPro" id="IPR001789">
    <property type="entry name" value="Sig_transdc_resp-reg_receiver"/>
</dbReference>
<dbReference type="Gene3D" id="3.40.50.2300">
    <property type="match status" value="1"/>
</dbReference>
<evidence type="ECO:0000259" key="13">
    <source>
        <dbReference type="PROSITE" id="PS50112"/>
    </source>
</evidence>
<dbReference type="Proteomes" id="UP001143480">
    <property type="component" value="Unassembled WGS sequence"/>
</dbReference>
<evidence type="ECO:0000256" key="8">
    <source>
        <dbReference type="ARBA" id="ARBA00022840"/>
    </source>
</evidence>
<proteinExistence type="predicted"/>
<keyword evidence="4 10" id="KW-0597">Phosphoprotein</keyword>
<dbReference type="SUPFAM" id="SSF55785">
    <property type="entry name" value="PYP-like sensor domain (PAS domain)"/>
    <property type="match status" value="1"/>
</dbReference>
<dbReference type="PROSITE" id="PS50109">
    <property type="entry name" value="HIS_KIN"/>
    <property type="match status" value="1"/>
</dbReference>
<accession>A0A9W6KPH1</accession>
<dbReference type="PANTHER" id="PTHR43547:SF2">
    <property type="entry name" value="HYBRID SIGNAL TRANSDUCTION HISTIDINE KINASE C"/>
    <property type="match status" value="1"/>
</dbReference>
<dbReference type="SUPFAM" id="SSF52172">
    <property type="entry name" value="CheY-like"/>
    <property type="match status" value="1"/>
</dbReference>
<evidence type="ECO:0000256" key="10">
    <source>
        <dbReference type="PROSITE-ProRule" id="PRU00169"/>
    </source>
</evidence>
<comment type="catalytic activity">
    <reaction evidence="1">
        <text>ATP + protein L-histidine = ADP + protein N-phospho-L-histidine.</text>
        <dbReference type="EC" id="2.7.13.3"/>
    </reaction>
</comment>
<dbReference type="Pfam" id="PF00072">
    <property type="entry name" value="Response_reg"/>
    <property type="match status" value="1"/>
</dbReference>
<dbReference type="EMBL" id="BSFP01000029">
    <property type="protein sequence ID" value="GLL03114.1"/>
    <property type="molecule type" value="Genomic_DNA"/>
</dbReference>
<dbReference type="CDD" id="cd16936">
    <property type="entry name" value="HATPase_RsbW-like"/>
    <property type="match status" value="1"/>
</dbReference>
<dbReference type="InterPro" id="IPR013767">
    <property type="entry name" value="PAS_fold"/>
</dbReference>
<dbReference type="Gene3D" id="3.30.565.10">
    <property type="entry name" value="Histidine kinase-like ATPase, C-terminal domain"/>
    <property type="match status" value="2"/>
</dbReference>
<dbReference type="InterPro" id="IPR000700">
    <property type="entry name" value="PAS-assoc_C"/>
</dbReference>
<dbReference type="SMART" id="SM00086">
    <property type="entry name" value="PAC"/>
    <property type="match status" value="2"/>
</dbReference>
<evidence type="ECO:0000259" key="14">
    <source>
        <dbReference type="PROSITE" id="PS50113"/>
    </source>
</evidence>